<evidence type="ECO:0000313" key="8">
    <source>
        <dbReference type="EMBL" id="QEN07696.1"/>
    </source>
</evidence>
<dbReference type="Gene3D" id="1.10.940.10">
    <property type="entry name" value="NusB-like"/>
    <property type="match status" value="1"/>
</dbReference>
<dbReference type="NCBIfam" id="TIGR01951">
    <property type="entry name" value="nusB"/>
    <property type="match status" value="1"/>
</dbReference>
<keyword evidence="5 6" id="KW-0804">Transcription</keyword>
<dbReference type="PANTHER" id="PTHR11078">
    <property type="entry name" value="N UTILIZATION SUBSTANCE PROTEIN B-RELATED"/>
    <property type="match status" value="1"/>
</dbReference>
<dbReference type="HAMAP" id="MF_00073">
    <property type="entry name" value="NusB"/>
    <property type="match status" value="1"/>
</dbReference>
<accession>A0A5C1QMA4</accession>
<evidence type="ECO:0000256" key="5">
    <source>
        <dbReference type="ARBA" id="ARBA00023163"/>
    </source>
</evidence>
<keyword evidence="9" id="KW-1185">Reference proteome</keyword>
<dbReference type="Proteomes" id="UP000324209">
    <property type="component" value="Chromosome"/>
</dbReference>
<name>A0A5C1QMA4_9SPIO</name>
<organism evidence="8 9">
    <name type="scientific">Oceanispirochaeta crateris</name>
    <dbReference type="NCBI Taxonomy" id="2518645"/>
    <lineage>
        <taxon>Bacteria</taxon>
        <taxon>Pseudomonadati</taxon>
        <taxon>Spirochaetota</taxon>
        <taxon>Spirochaetia</taxon>
        <taxon>Spirochaetales</taxon>
        <taxon>Spirochaetaceae</taxon>
        <taxon>Oceanispirochaeta</taxon>
    </lineage>
</organism>
<dbReference type="Pfam" id="PF01029">
    <property type="entry name" value="NusB"/>
    <property type="match status" value="1"/>
</dbReference>
<dbReference type="SUPFAM" id="SSF48013">
    <property type="entry name" value="NusB-like"/>
    <property type="match status" value="1"/>
</dbReference>
<comment type="similarity">
    <text evidence="1 6">Belongs to the NusB family.</text>
</comment>
<keyword evidence="3 6" id="KW-0694">RNA-binding</keyword>
<gene>
    <name evidence="6 8" type="primary">nusB</name>
    <name evidence="8" type="ORF">EXM22_06720</name>
</gene>
<evidence type="ECO:0000256" key="1">
    <source>
        <dbReference type="ARBA" id="ARBA00005952"/>
    </source>
</evidence>
<dbReference type="GO" id="GO:0005829">
    <property type="term" value="C:cytosol"/>
    <property type="evidence" value="ECO:0007669"/>
    <property type="project" value="TreeGrafter"/>
</dbReference>
<proteinExistence type="inferred from homology"/>
<sequence>MGNRRKARILAFQALYSWEISSTEMEDLFQYDWAKEDLTDDVKVFASFLIKGAIDNLPEIDQLIKDSLRNWDFARLEKVSLAILRMSIYALMYQKDIPPKVVIDEAVEITKEFGTDDSYRFVNGILDNIKKKIDEQPS</sequence>
<dbReference type="InterPro" id="IPR006027">
    <property type="entry name" value="NusB_RsmB_TIM44"/>
</dbReference>
<evidence type="ECO:0000313" key="9">
    <source>
        <dbReference type="Proteomes" id="UP000324209"/>
    </source>
</evidence>
<evidence type="ECO:0000256" key="6">
    <source>
        <dbReference type="HAMAP-Rule" id="MF_00073"/>
    </source>
</evidence>
<dbReference type="GO" id="GO:0003723">
    <property type="term" value="F:RNA binding"/>
    <property type="evidence" value="ECO:0007669"/>
    <property type="project" value="UniProtKB-UniRule"/>
</dbReference>
<evidence type="ECO:0000259" key="7">
    <source>
        <dbReference type="Pfam" id="PF01029"/>
    </source>
</evidence>
<reference evidence="8 9" key="1">
    <citation type="submission" date="2019-02" db="EMBL/GenBank/DDBJ databases">
        <title>Complete Genome Sequence and Methylome Analysis of free living Spirochaetas.</title>
        <authorList>
            <person name="Fomenkov A."/>
            <person name="Dubinina G."/>
            <person name="Leshcheva N."/>
            <person name="Mikheeva N."/>
            <person name="Grabovich M."/>
            <person name="Vincze T."/>
            <person name="Roberts R.J."/>
        </authorList>
    </citation>
    <scope>NUCLEOTIDE SEQUENCE [LARGE SCALE GENOMIC DNA]</scope>
    <source>
        <strain evidence="8 9">K2</strain>
    </source>
</reference>
<dbReference type="AlphaFoldDB" id="A0A5C1QMA4"/>
<dbReference type="InterPro" id="IPR035926">
    <property type="entry name" value="NusB-like_sf"/>
</dbReference>
<evidence type="ECO:0000256" key="3">
    <source>
        <dbReference type="ARBA" id="ARBA00022884"/>
    </source>
</evidence>
<keyword evidence="4 6" id="KW-0805">Transcription regulation</keyword>
<evidence type="ECO:0000256" key="2">
    <source>
        <dbReference type="ARBA" id="ARBA00022814"/>
    </source>
</evidence>
<dbReference type="GO" id="GO:0006353">
    <property type="term" value="P:DNA-templated transcription termination"/>
    <property type="evidence" value="ECO:0007669"/>
    <property type="project" value="UniProtKB-UniRule"/>
</dbReference>
<dbReference type="GO" id="GO:0031564">
    <property type="term" value="P:transcription antitermination"/>
    <property type="evidence" value="ECO:0007669"/>
    <property type="project" value="UniProtKB-KW"/>
</dbReference>
<dbReference type="CDD" id="cd00619">
    <property type="entry name" value="Terminator_NusB"/>
    <property type="match status" value="1"/>
</dbReference>
<dbReference type="EMBL" id="CP036150">
    <property type="protein sequence ID" value="QEN07696.1"/>
    <property type="molecule type" value="Genomic_DNA"/>
</dbReference>
<dbReference type="OrthoDB" id="9811381at2"/>
<dbReference type="RefSeq" id="WP_149485776.1">
    <property type="nucleotide sequence ID" value="NZ_CP036150.1"/>
</dbReference>
<dbReference type="PANTHER" id="PTHR11078:SF3">
    <property type="entry name" value="ANTITERMINATION NUSB DOMAIN-CONTAINING PROTEIN"/>
    <property type="match status" value="1"/>
</dbReference>
<comment type="function">
    <text evidence="6">Involved in transcription antitermination. Required for transcription of ribosomal RNA (rRNA) genes. Binds specifically to the boxA antiterminator sequence of the ribosomal RNA (rrn) operons.</text>
</comment>
<keyword evidence="2 6" id="KW-0889">Transcription antitermination</keyword>
<feature type="domain" description="NusB/RsmB/TIM44" evidence="7">
    <location>
        <begin position="5"/>
        <end position="131"/>
    </location>
</feature>
<protein>
    <recommendedName>
        <fullName evidence="6">Transcription antitermination protein NusB</fullName>
    </recommendedName>
    <alternativeName>
        <fullName evidence="6">Antitermination factor NusB</fullName>
    </alternativeName>
</protein>
<dbReference type="InterPro" id="IPR011605">
    <property type="entry name" value="NusB_fam"/>
</dbReference>
<dbReference type="KEGG" id="ock:EXM22_06720"/>
<evidence type="ECO:0000256" key="4">
    <source>
        <dbReference type="ARBA" id="ARBA00023015"/>
    </source>
</evidence>